<sequence>MGCRRVDKIASLQHAVLIRVLMTKMDRGNGKTFDVWNLHGGTYNAHILLAVLLMILYLLIRELIPRMRRRFPGHRAVENKRIHFPRRKRK</sequence>
<evidence type="ECO:0000256" key="1">
    <source>
        <dbReference type="SAM" id="Phobius"/>
    </source>
</evidence>
<comment type="caution">
    <text evidence="2">The sequence shown here is derived from an EMBL/GenBank/DDBJ whole genome shotgun (WGS) entry which is preliminary data.</text>
</comment>
<reference evidence="2 3" key="1">
    <citation type="submission" date="2024-07" db="EMBL/GenBank/DDBJ databases">
        <title>Enhanced genomic and transcriptomic resources for Trichinella pseudospiralis and T. spiralis underpin the discovery of pronounced molecular differences between stages and species.</title>
        <authorList>
            <person name="Pasi K.K."/>
            <person name="La Rosa G."/>
            <person name="Gomez-Morales M.A."/>
            <person name="Tosini F."/>
            <person name="Sumanam S."/>
            <person name="Young N.D."/>
            <person name="Chang B.C."/>
            <person name="Robin G.B."/>
        </authorList>
    </citation>
    <scope>NUCLEOTIDE SEQUENCE [LARGE SCALE GENOMIC DNA]</scope>
    <source>
        <strain evidence="2">ISS534</strain>
    </source>
</reference>
<keyword evidence="1" id="KW-0472">Membrane</keyword>
<accession>A0ABR3KDB1</accession>
<evidence type="ECO:0000313" key="3">
    <source>
        <dbReference type="Proteomes" id="UP001558632"/>
    </source>
</evidence>
<proteinExistence type="predicted"/>
<gene>
    <name evidence="2" type="ORF">TSPI_08874</name>
</gene>
<evidence type="ECO:0000313" key="2">
    <source>
        <dbReference type="EMBL" id="KAL1234809.1"/>
    </source>
</evidence>
<keyword evidence="3" id="KW-1185">Reference proteome</keyword>
<name>A0ABR3KDB1_TRISP</name>
<dbReference type="EMBL" id="JBEUSY010000405">
    <property type="protein sequence ID" value="KAL1234809.1"/>
    <property type="molecule type" value="Genomic_DNA"/>
</dbReference>
<keyword evidence="1" id="KW-0812">Transmembrane</keyword>
<dbReference type="Proteomes" id="UP001558632">
    <property type="component" value="Unassembled WGS sequence"/>
</dbReference>
<organism evidence="2 3">
    <name type="scientific">Trichinella spiralis</name>
    <name type="common">Trichina worm</name>
    <dbReference type="NCBI Taxonomy" id="6334"/>
    <lineage>
        <taxon>Eukaryota</taxon>
        <taxon>Metazoa</taxon>
        <taxon>Ecdysozoa</taxon>
        <taxon>Nematoda</taxon>
        <taxon>Enoplea</taxon>
        <taxon>Dorylaimia</taxon>
        <taxon>Trichinellida</taxon>
        <taxon>Trichinellidae</taxon>
        <taxon>Trichinella</taxon>
    </lineage>
</organism>
<keyword evidence="1" id="KW-1133">Transmembrane helix</keyword>
<feature type="transmembrane region" description="Helical" evidence="1">
    <location>
        <begin position="43"/>
        <end position="60"/>
    </location>
</feature>
<protein>
    <submittedName>
        <fullName evidence="2">DNA replication and repair protein RecF</fullName>
    </submittedName>
</protein>